<organism evidence="1 2">
    <name type="scientific">Colletotrichum truncatum</name>
    <name type="common">Anthracnose fungus</name>
    <name type="synonym">Colletotrichum capsici</name>
    <dbReference type="NCBI Taxonomy" id="5467"/>
    <lineage>
        <taxon>Eukaryota</taxon>
        <taxon>Fungi</taxon>
        <taxon>Dikarya</taxon>
        <taxon>Ascomycota</taxon>
        <taxon>Pezizomycotina</taxon>
        <taxon>Sordariomycetes</taxon>
        <taxon>Hypocreomycetidae</taxon>
        <taxon>Glomerellales</taxon>
        <taxon>Glomerellaceae</taxon>
        <taxon>Colletotrichum</taxon>
        <taxon>Colletotrichum truncatum species complex</taxon>
    </lineage>
</organism>
<proteinExistence type="predicted"/>
<protein>
    <submittedName>
        <fullName evidence="1">Peptidase family M28</fullName>
    </submittedName>
</protein>
<gene>
    <name evidence="1" type="ORF">CTRU02_211528</name>
</gene>
<accession>A0ACC3YKY5</accession>
<reference evidence="1 2" key="1">
    <citation type="journal article" date="2020" name="Phytopathology">
        <title>Genome Sequence Resources of Colletotrichum truncatum, C. plurivorum, C. musicola, and C. sojae: Four Species Pathogenic to Soybean (Glycine max).</title>
        <authorList>
            <person name="Rogerio F."/>
            <person name="Boufleur T.R."/>
            <person name="Ciampi-Guillardi M."/>
            <person name="Sukno S.A."/>
            <person name="Thon M.R."/>
            <person name="Massola Junior N.S."/>
            <person name="Baroncelli R."/>
        </authorList>
    </citation>
    <scope>NUCLEOTIDE SEQUENCE [LARGE SCALE GENOMIC DNA]</scope>
    <source>
        <strain evidence="1 2">CMES1059</strain>
    </source>
</reference>
<evidence type="ECO:0000313" key="2">
    <source>
        <dbReference type="Proteomes" id="UP000805649"/>
    </source>
</evidence>
<evidence type="ECO:0000313" key="1">
    <source>
        <dbReference type="EMBL" id="KAL0932565.1"/>
    </source>
</evidence>
<comment type="caution">
    <text evidence="1">The sequence shown here is derived from an EMBL/GenBank/DDBJ whole genome shotgun (WGS) entry which is preliminary data.</text>
</comment>
<name>A0ACC3YKY5_COLTU</name>
<sequence>MRFVIYLVALIASATLSASAPVADRPSPIESGLRLVKTSEADPGSWVTEDDKDRMRLNGISFYDITDIDVQKIDDISDVSNSLELRSVLARQTVTYPTHLSHQARTQCLLPRVNTDGPKVWLKNMTEFWNRHYRSVNGTLAATWVFDLVKDIGSPNPLIEVSQFPHSAFDQPSVIAKIPGNSSDLVIVSAHFDSTGGSPTARGPGADDNGSGVVVILEALRIFAQARYKPENTIEFHFYAGEEGGLLGSRDIFKDYKAKNKTVLAMVNQDMAGYSPSGKISIFTDYVDSGLTAYCRLIAEEYTGETTEDTCGYACSDQWSAYDQGFPAAYVCDEVIKTSSPYIHSSRDTYDTIQWDAIHRHSVFTVAFLVEASYL</sequence>
<dbReference type="Proteomes" id="UP000805649">
    <property type="component" value="Unassembled WGS sequence"/>
</dbReference>
<dbReference type="EMBL" id="VUJX02000008">
    <property type="protein sequence ID" value="KAL0932565.1"/>
    <property type="molecule type" value="Genomic_DNA"/>
</dbReference>
<keyword evidence="2" id="KW-1185">Reference proteome</keyword>